<evidence type="ECO:0000259" key="8">
    <source>
        <dbReference type="Pfam" id="PF08281"/>
    </source>
</evidence>
<protein>
    <recommendedName>
        <fullName evidence="6">RNA polymerase sigma factor</fullName>
    </recommendedName>
</protein>
<accession>A0A2H0U9B5</accession>
<sequence length="191" mass="22333">MSDLTIHTDEELVGLSLEHKRYFGELVRRYEHKLGAYVRRLGQLSAEDVEDVLQNVFIKVYQNLNDFDRSLSFSSWIYRIAHNETMSFFRGRRVRPQGHKVYMTSEMFENIASDLNVVRESEKRYDERVVKECVAALPEAYREIVILKYFENKSYQELSDILALPPGTVATRLNRAKARLRSALHTKGITI</sequence>
<dbReference type="Gene3D" id="1.10.1740.10">
    <property type="match status" value="1"/>
</dbReference>
<evidence type="ECO:0000256" key="5">
    <source>
        <dbReference type="ARBA" id="ARBA00023163"/>
    </source>
</evidence>
<dbReference type="SUPFAM" id="SSF88946">
    <property type="entry name" value="Sigma2 domain of RNA polymerase sigma factors"/>
    <property type="match status" value="1"/>
</dbReference>
<evidence type="ECO:0000313" key="9">
    <source>
        <dbReference type="EMBL" id="PIR82987.1"/>
    </source>
</evidence>
<proteinExistence type="inferred from homology"/>
<dbReference type="AlphaFoldDB" id="A0A2H0U9B5"/>
<keyword evidence="2 6" id="KW-0805">Transcription regulation</keyword>
<keyword evidence="4 6" id="KW-0238">DNA-binding</keyword>
<dbReference type="Gene3D" id="1.10.10.10">
    <property type="entry name" value="Winged helix-like DNA-binding domain superfamily/Winged helix DNA-binding domain"/>
    <property type="match status" value="1"/>
</dbReference>
<reference evidence="10" key="1">
    <citation type="submission" date="2017-09" db="EMBL/GenBank/DDBJ databases">
        <title>Depth-based differentiation of microbial function through sediment-hosted aquifers and enrichment of novel symbionts in the deep terrestrial subsurface.</title>
        <authorList>
            <person name="Probst A.J."/>
            <person name="Ladd B."/>
            <person name="Jarett J.K."/>
            <person name="Geller-Mcgrath D.E."/>
            <person name="Sieber C.M.K."/>
            <person name="Emerson J.B."/>
            <person name="Anantharaman K."/>
            <person name="Thomas B.C."/>
            <person name="Malmstrom R."/>
            <person name="Stieglmeier M."/>
            <person name="Klingl A."/>
            <person name="Woyke T."/>
            <person name="Ryan C.M."/>
            <person name="Banfield J.F."/>
        </authorList>
    </citation>
    <scope>NUCLEOTIDE SEQUENCE [LARGE SCALE GENOMIC DNA]</scope>
</reference>
<evidence type="ECO:0000256" key="3">
    <source>
        <dbReference type="ARBA" id="ARBA00023082"/>
    </source>
</evidence>
<dbReference type="PANTHER" id="PTHR43133:SF51">
    <property type="entry name" value="RNA POLYMERASE SIGMA FACTOR"/>
    <property type="match status" value="1"/>
</dbReference>
<dbReference type="Proteomes" id="UP000230179">
    <property type="component" value="Unassembled WGS sequence"/>
</dbReference>
<evidence type="ECO:0000256" key="1">
    <source>
        <dbReference type="ARBA" id="ARBA00010641"/>
    </source>
</evidence>
<dbReference type="CDD" id="cd06171">
    <property type="entry name" value="Sigma70_r4"/>
    <property type="match status" value="1"/>
</dbReference>
<dbReference type="InterPro" id="IPR007627">
    <property type="entry name" value="RNA_pol_sigma70_r2"/>
</dbReference>
<dbReference type="InterPro" id="IPR039425">
    <property type="entry name" value="RNA_pol_sigma-70-like"/>
</dbReference>
<evidence type="ECO:0000256" key="4">
    <source>
        <dbReference type="ARBA" id="ARBA00023125"/>
    </source>
</evidence>
<dbReference type="GO" id="GO:0016987">
    <property type="term" value="F:sigma factor activity"/>
    <property type="evidence" value="ECO:0007669"/>
    <property type="project" value="UniProtKB-KW"/>
</dbReference>
<name>A0A2H0U9B5_9BACT</name>
<gene>
    <name evidence="9" type="ORF">COU19_02895</name>
</gene>
<comment type="similarity">
    <text evidence="1 6">Belongs to the sigma-70 factor family. ECF subfamily.</text>
</comment>
<dbReference type="NCBIfam" id="TIGR02937">
    <property type="entry name" value="sigma70-ECF"/>
    <property type="match status" value="1"/>
</dbReference>
<comment type="caution">
    <text evidence="9">The sequence shown here is derived from an EMBL/GenBank/DDBJ whole genome shotgun (WGS) entry which is preliminary data.</text>
</comment>
<dbReference type="InterPro" id="IPR013325">
    <property type="entry name" value="RNA_pol_sigma_r2"/>
</dbReference>
<evidence type="ECO:0000313" key="10">
    <source>
        <dbReference type="Proteomes" id="UP000230179"/>
    </source>
</evidence>
<keyword evidence="5 6" id="KW-0804">Transcription</keyword>
<dbReference type="Pfam" id="PF08281">
    <property type="entry name" value="Sigma70_r4_2"/>
    <property type="match status" value="1"/>
</dbReference>
<keyword evidence="3 6" id="KW-0731">Sigma factor</keyword>
<dbReference type="PROSITE" id="PS01063">
    <property type="entry name" value="SIGMA70_ECF"/>
    <property type="match status" value="1"/>
</dbReference>
<dbReference type="InterPro" id="IPR013249">
    <property type="entry name" value="RNA_pol_sigma70_r4_t2"/>
</dbReference>
<dbReference type="GO" id="GO:0003677">
    <property type="term" value="F:DNA binding"/>
    <property type="evidence" value="ECO:0007669"/>
    <property type="project" value="UniProtKB-KW"/>
</dbReference>
<dbReference type="GO" id="GO:0006352">
    <property type="term" value="P:DNA-templated transcription initiation"/>
    <property type="evidence" value="ECO:0007669"/>
    <property type="project" value="InterPro"/>
</dbReference>
<dbReference type="SUPFAM" id="SSF88659">
    <property type="entry name" value="Sigma3 and sigma4 domains of RNA polymerase sigma factors"/>
    <property type="match status" value="1"/>
</dbReference>
<evidence type="ECO:0000256" key="2">
    <source>
        <dbReference type="ARBA" id="ARBA00023015"/>
    </source>
</evidence>
<evidence type="ECO:0000256" key="6">
    <source>
        <dbReference type="RuleBase" id="RU000716"/>
    </source>
</evidence>
<dbReference type="InterPro" id="IPR014284">
    <property type="entry name" value="RNA_pol_sigma-70_dom"/>
</dbReference>
<feature type="domain" description="RNA polymerase sigma-70 region 2" evidence="7">
    <location>
        <begin position="26"/>
        <end position="93"/>
    </location>
</feature>
<dbReference type="EMBL" id="PFBL01000022">
    <property type="protein sequence ID" value="PIR82987.1"/>
    <property type="molecule type" value="Genomic_DNA"/>
</dbReference>
<organism evidence="9 10">
    <name type="scientific">Candidatus Kaiserbacteria bacterium CG10_big_fil_rev_8_21_14_0_10_56_12</name>
    <dbReference type="NCBI Taxonomy" id="1974611"/>
    <lineage>
        <taxon>Bacteria</taxon>
        <taxon>Candidatus Kaiseribacteriota</taxon>
    </lineage>
</organism>
<dbReference type="InterPro" id="IPR000838">
    <property type="entry name" value="RNA_pol_sigma70_ECF_CS"/>
</dbReference>
<dbReference type="PANTHER" id="PTHR43133">
    <property type="entry name" value="RNA POLYMERASE ECF-TYPE SIGMA FACTO"/>
    <property type="match status" value="1"/>
</dbReference>
<feature type="domain" description="RNA polymerase sigma factor 70 region 4 type 2" evidence="8">
    <location>
        <begin position="130"/>
        <end position="180"/>
    </location>
</feature>
<dbReference type="Pfam" id="PF04542">
    <property type="entry name" value="Sigma70_r2"/>
    <property type="match status" value="1"/>
</dbReference>
<dbReference type="InterPro" id="IPR036388">
    <property type="entry name" value="WH-like_DNA-bd_sf"/>
</dbReference>
<dbReference type="InterPro" id="IPR013324">
    <property type="entry name" value="RNA_pol_sigma_r3/r4-like"/>
</dbReference>
<evidence type="ECO:0000259" key="7">
    <source>
        <dbReference type="Pfam" id="PF04542"/>
    </source>
</evidence>